<accession>H2LEB8</accession>
<dbReference type="KEGG" id="ola:101169243"/>
<name>H2LEB8_ORYLA</name>
<dbReference type="InterPro" id="IPR031643">
    <property type="entry name" value="DUF4708"/>
</dbReference>
<protein>
    <submittedName>
        <fullName evidence="2">Si:ch211-152c8.2</fullName>
    </submittedName>
</protein>
<dbReference type="PANTHER" id="PTHR28495:SF1">
    <property type="entry name" value="GENE, 17266-RELATED"/>
    <property type="match status" value="1"/>
</dbReference>
<dbReference type="HOGENOM" id="CLU_1345955_0_0_1"/>
<dbReference type="Ensembl" id="ENSORLT00000004288.2">
    <property type="protein sequence ID" value="ENSORLP00000004287.2"/>
    <property type="gene ID" value="ENSORLG00000003449.2"/>
</dbReference>
<dbReference type="RefSeq" id="XP_011486944.1">
    <property type="nucleotide sequence ID" value="XM_011488642.3"/>
</dbReference>
<feature type="domain" description="DUF4708" evidence="1">
    <location>
        <begin position="7"/>
        <end position="280"/>
    </location>
</feature>
<dbReference type="RefSeq" id="XP_020568290.1">
    <property type="nucleotide sequence ID" value="XM_020712631.2"/>
</dbReference>
<organism evidence="2 3">
    <name type="scientific">Oryzias latipes</name>
    <name type="common">Japanese rice fish</name>
    <name type="synonym">Japanese killifish</name>
    <dbReference type="NCBI Taxonomy" id="8090"/>
    <lineage>
        <taxon>Eukaryota</taxon>
        <taxon>Metazoa</taxon>
        <taxon>Chordata</taxon>
        <taxon>Craniata</taxon>
        <taxon>Vertebrata</taxon>
        <taxon>Euteleostomi</taxon>
        <taxon>Actinopterygii</taxon>
        <taxon>Neopterygii</taxon>
        <taxon>Teleostei</taxon>
        <taxon>Neoteleostei</taxon>
        <taxon>Acanthomorphata</taxon>
        <taxon>Ovalentaria</taxon>
        <taxon>Atherinomorphae</taxon>
        <taxon>Beloniformes</taxon>
        <taxon>Adrianichthyidae</taxon>
        <taxon>Oryziinae</taxon>
        <taxon>Oryzias</taxon>
    </lineage>
</organism>
<dbReference type="OrthoDB" id="6285995at2759"/>
<dbReference type="RefSeq" id="XP_020568291.1">
    <property type="nucleotide sequence ID" value="XM_020712632.2"/>
</dbReference>
<dbReference type="CTD" id="101169243"/>
<dbReference type="Bgee" id="ENSORLG00000003449">
    <property type="expression patterns" value="Expressed in testis and 6 other cell types or tissues"/>
</dbReference>
<dbReference type="eggNOG" id="KOG3815">
    <property type="taxonomic scope" value="Eukaryota"/>
</dbReference>
<dbReference type="GeneTree" id="ENSGT00940000169201"/>
<proteinExistence type="predicted"/>
<evidence type="ECO:0000313" key="3">
    <source>
        <dbReference type="Proteomes" id="UP000001038"/>
    </source>
</evidence>
<sequence length="661" mass="72691">MSGGPYKSLFFLKLPDLNKLACVPMKLHEDEEGEPRSKQMKTCRELVLLFDDVLACPSLDSFTDITVVVAVQFFHRGILQAFAQRNHLQLGRPQSVLAGDLQCCLSYSLISRLSPRWNKAGLHLVCGKDFLTEGGRLNAVSMELSSREGQLCMSLEANAVRLPPPTLQDLGLPLLVLSRFCSDPNAVLDSASIGGPIWCHVLPSMKKGQIVSISRQLPADGPFWTYRDLQNHWNRLYGYRLPELGEDEVVYCSVYFRPVGERLFTYPLSCIRLQPVQRFPRVDLQGVLCSFMSDVRSRLRSVCGFAAQLSGKPCYHTVNLSTAASMQVQTSEQINLTTSFFIRPVLTELPSSGPALQLSARISASQPDPAQNRSGFRAGAEVWPSSGISSASRASASISSLPGTNVSISVSSSSLQVFQPPSSLSSSCPLVLPTPPPQSHFSSPPKLLPIFRNKDPTRHVNVALLKVQKLKKQQSGGTEEKARVTLPTFARKTPLLAASLPPPPRPPPMVPCFRRRPKLHDITAALQPSQSNVTHTSSLTPISRVKPMTICPPATETKPRAIIKIQQEVSSGGDPDAKYESQQKKQVSEAADCCSRKRAKQKKNGAALQHVEVEKMASSNQLSQLSSAALLRWLKQREVPVSAKLRKEELIMKVMRCLTET</sequence>
<dbReference type="InParanoid" id="H2LEB8"/>
<evidence type="ECO:0000259" key="1">
    <source>
        <dbReference type="Pfam" id="PF15813"/>
    </source>
</evidence>
<dbReference type="GeneID" id="101169243"/>
<gene>
    <name evidence="2" type="primary">c20h18orf63</name>
</gene>
<reference evidence="2" key="3">
    <citation type="submission" date="2025-09" db="UniProtKB">
        <authorList>
            <consortium name="Ensembl"/>
        </authorList>
    </citation>
    <scope>IDENTIFICATION</scope>
    <source>
        <strain evidence="2">Hd-rR</strain>
    </source>
</reference>
<keyword evidence="3" id="KW-1185">Reference proteome</keyword>
<reference evidence="2" key="2">
    <citation type="submission" date="2025-08" db="UniProtKB">
        <authorList>
            <consortium name="Ensembl"/>
        </authorList>
    </citation>
    <scope>IDENTIFICATION</scope>
    <source>
        <strain evidence="2">Hd-rR</strain>
    </source>
</reference>
<dbReference type="STRING" id="8090.ENSORLP00000004287"/>
<dbReference type="Pfam" id="PF15813">
    <property type="entry name" value="DUF4708"/>
    <property type="match status" value="1"/>
</dbReference>
<evidence type="ECO:0000313" key="2">
    <source>
        <dbReference type="Ensembl" id="ENSORLP00000004287.2"/>
    </source>
</evidence>
<dbReference type="AlphaFoldDB" id="H2LEB8"/>
<reference evidence="2 3" key="1">
    <citation type="journal article" date="2007" name="Nature">
        <title>The medaka draft genome and insights into vertebrate genome evolution.</title>
        <authorList>
            <person name="Kasahara M."/>
            <person name="Naruse K."/>
            <person name="Sasaki S."/>
            <person name="Nakatani Y."/>
            <person name="Qu W."/>
            <person name="Ahsan B."/>
            <person name="Yamada T."/>
            <person name="Nagayasu Y."/>
            <person name="Doi K."/>
            <person name="Kasai Y."/>
            <person name="Jindo T."/>
            <person name="Kobayashi D."/>
            <person name="Shimada A."/>
            <person name="Toyoda A."/>
            <person name="Kuroki Y."/>
            <person name="Fujiyama A."/>
            <person name="Sasaki T."/>
            <person name="Shimizu A."/>
            <person name="Asakawa S."/>
            <person name="Shimizu N."/>
            <person name="Hashimoto S."/>
            <person name="Yang J."/>
            <person name="Lee Y."/>
            <person name="Matsushima K."/>
            <person name="Sugano S."/>
            <person name="Sakaizumi M."/>
            <person name="Narita T."/>
            <person name="Ohishi K."/>
            <person name="Haga S."/>
            <person name="Ohta F."/>
            <person name="Nomoto H."/>
            <person name="Nogata K."/>
            <person name="Morishita T."/>
            <person name="Endo T."/>
            <person name="Shin-I T."/>
            <person name="Takeda H."/>
            <person name="Morishita S."/>
            <person name="Kohara Y."/>
        </authorList>
    </citation>
    <scope>NUCLEOTIDE SEQUENCE [LARGE SCALE GENOMIC DNA]</scope>
    <source>
        <strain evidence="2 3">Hd-rR</strain>
    </source>
</reference>
<dbReference type="PANTHER" id="PTHR28495">
    <property type="entry name" value="HYPOTHETICAL PROTEIN LOC100359752"/>
    <property type="match status" value="1"/>
</dbReference>
<dbReference type="Proteomes" id="UP000001038">
    <property type="component" value="Chromosome 20"/>
</dbReference>